<proteinExistence type="predicted"/>
<dbReference type="EMBL" id="CDHN01000007">
    <property type="protein sequence ID" value="CEJ94425.1"/>
    <property type="molecule type" value="Genomic_DNA"/>
</dbReference>
<dbReference type="PANTHER" id="PTHR28174">
    <property type="entry name" value="54S RIBOSOMAL PROTEIN L36, MITOCHONDRIAL"/>
    <property type="match status" value="1"/>
</dbReference>
<keyword evidence="4" id="KW-1185">Reference proteome</keyword>
<sequence length="164" mass="18012">MAKFTMLAAAPTRATTLLTPSSTSSSLIQCRFASFVARPRRPYKFTQLVTLSDGSTYTARTTSPHPVYRTAKDSRNSVTWQPNERSLRGVELDEAGRLAAFRQRFGRGFDASQASEEGGEAQQQQKQQESAPADDYADLLSAYAPQDTGAMKESGPKKNAVKRK</sequence>
<dbReference type="Gene3D" id="6.20.130.10">
    <property type="match status" value="1"/>
</dbReference>
<evidence type="ECO:0000259" key="2">
    <source>
        <dbReference type="Pfam" id="PF21492"/>
    </source>
</evidence>
<dbReference type="STRING" id="1531966.A0A0A1TQZ8"/>
<protein>
    <recommendedName>
        <fullName evidence="2">Ribosomal protein bL31m N-terminal domain-containing protein</fullName>
    </recommendedName>
</protein>
<dbReference type="PANTHER" id="PTHR28174:SF1">
    <property type="entry name" value="LARGE RIBOSOMAL SUBUNIT PROTEIN BL31M"/>
    <property type="match status" value="1"/>
</dbReference>
<evidence type="ECO:0000256" key="1">
    <source>
        <dbReference type="SAM" id="MobiDB-lite"/>
    </source>
</evidence>
<reference evidence="3 4" key="1">
    <citation type="journal article" date="2015" name="Genome Announc.">
        <title>Draft Genome Sequence and Gene Annotation of the Entomopathogenic Fungus Verticillium hemipterigenum.</title>
        <authorList>
            <person name="Horn F."/>
            <person name="Habel A."/>
            <person name="Scharf D.H."/>
            <person name="Dworschak J."/>
            <person name="Brakhage A.A."/>
            <person name="Guthke R."/>
            <person name="Hertweck C."/>
            <person name="Linde J."/>
        </authorList>
    </citation>
    <scope>NUCLEOTIDE SEQUENCE [LARGE SCALE GENOMIC DNA]</scope>
</reference>
<dbReference type="InterPro" id="IPR048874">
    <property type="entry name" value="Ribosomal_bL31m_N"/>
</dbReference>
<dbReference type="Pfam" id="PF21492">
    <property type="entry name" value="bL31_N"/>
    <property type="match status" value="1"/>
</dbReference>
<feature type="region of interest" description="Disordered" evidence="1">
    <location>
        <begin position="61"/>
        <end position="82"/>
    </location>
</feature>
<dbReference type="AlphaFoldDB" id="A0A0A1TQZ8"/>
<evidence type="ECO:0000313" key="3">
    <source>
        <dbReference type="EMBL" id="CEJ94425.1"/>
    </source>
</evidence>
<dbReference type="GO" id="GO:0003735">
    <property type="term" value="F:structural constituent of ribosome"/>
    <property type="evidence" value="ECO:0007669"/>
    <property type="project" value="InterPro"/>
</dbReference>
<dbReference type="InterPro" id="IPR034600">
    <property type="entry name" value="Ribosomal_bL31m"/>
</dbReference>
<evidence type="ECO:0000313" key="4">
    <source>
        <dbReference type="Proteomes" id="UP000039046"/>
    </source>
</evidence>
<dbReference type="HOGENOM" id="CLU_109501_0_0_1"/>
<feature type="compositionally biased region" description="Low complexity" evidence="1">
    <location>
        <begin position="111"/>
        <end position="145"/>
    </location>
</feature>
<gene>
    <name evidence="3" type="ORF">VHEMI09959</name>
</gene>
<dbReference type="Proteomes" id="UP000039046">
    <property type="component" value="Unassembled WGS sequence"/>
</dbReference>
<name>A0A0A1TQZ8_9HYPO</name>
<dbReference type="OrthoDB" id="5587740at2759"/>
<accession>A0A0A1TQZ8</accession>
<organism evidence="3 4">
    <name type="scientific">[Torrubiella] hemipterigena</name>
    <dbReference type="NCBI Taxonomy" id="1531966"/>
    <lineage>
        <taxon>Eukaryota</taxon>
        <taxon>Fungi</taxon>
        <taxon>Dikarya</taxon>
        <taxon>Ascomycota</taxon>
        <taxon>Pezizomycotina</taxon>
        <taxon>Sordariomycetes</taxon>
        <taxon>Hypocreomycetidae</taxon>
        <taxon>Hypocreales</taxon>
        <taxon>Clavicipitaceae</taxon>
        <taxon>Clavicipitaceae incertae sedis</taxon>
        <taxon>'Torrubiella' clade</taxon>
    </lineage>
</organism>
<feature type="region of interest" description="Disordered" evidence="1">
    <location>
        <begin position="109"/>
        <end position="164"/>
    </location>
</feature>
<dbReference type="GO" id="GO:0005762">
    <property type="term" value="C:mitochondrial large ribosomal subunit"/>
    <property type="evidence" value="ECO:0007669"/>
    <property type="project" value="InterPro"/>
</dbReference>
<dbReference type="GO" id="GO:0032543">
    <property type="term" value="P:mitochondrial translation"/>
    <property type="evidence" value="ECO:0007669"/>
    <property type="project" value="InterPro"/>
</dbReference>
<feature type="domain" description="Ribosomal protein bL31m N-terminal" evidence="2">
    <location>
        <begin position="37"/>
        <end position="82"/>
    </location>
</feature>